<name>A0AAD7N158_9AGAR</name>
<protein>
    <recommendedName>
        <fullName evidence="3">ABM domain-containing protein</fullName>
    </recommendedName>
</protein>
<organism evidence="1 2">
    <name type="scientific">Mycena metata</name>
    <dbReference type="NCBI Taxonomy" id="1033252"/>
    <lineage>
        <taxon>Eukaryota</taxon>
        <taxon>Fungi</taxon>
        <taxon>Dikarya</taxon>
        <taxon>Basidiomycota</taxon>
        <taxon>Agaricomycotina</taxon>
        <taxon>Agaricomycetes</taxon>
        <taxon>Agaricomycetidae</taxon>
        <taxon>Agaricales</taxon>
        <taxon>Marasmiineae</taxon>
        <taxon>Mycenaceae</taxon>
        <taxon>Mycena</taxon>
    </lineage>
</organism>
<sequence>MPVTELVLCTTTSETATPAYRAAITHAMEVQDAWCAAHLPSKPKGGKARGVGAFQQIGNPAASLLTAHWDSVAQHNLWIASPENAQVFPLLQTHLDMTRLVYFHVEGVEAFSDAEEGEGAIPILRAAVVGVTRYAVEAGRKDEFERVWAGVKDAYHGFVAPYVHKGGWRIEKESEGREEFVLISGWESAEKANALETAEELTAFREAIKAVVVETDVKLYTAVEL</sequence>
<evidence type="ECO:0000313" key="1">
    <source>
        <dbReference type="EMBL" id="KAJ7741093.1"/>
    </source>
</evidence>
<evidence type="ECO:0000313" key="2">
    <source>
        <dbReference type="Proteomes" id="UP001215598"/>
    </source>
</evidence>
<dbReference type="SUPFAM" id="SSF54909">
    <property type="entry name" value="Dimeric alpha+beta barrel"/>
    <property type="match status" value="1"/>
</dbReference>
<evidence type="ECO:0008006" key="3">
    <source>
        <dbReference type="Google" id="ProtNLM"/>
    </source>
</evidence>
<comment type="caution">
    <text evidence="1">The sequence shown here is derived from an EMBL/GenBank/DDBJ whole genome shotgun (WGS) entry which is preliminary data.</text>
</comment>
<reference evidence="1" key="1">
    <citation type="submission" date="2023-03" db="EMBL/GenBank/DDBJ databases">
        <title>Massive genome expansion in bonnet fungi (Mycena s.s.) driven by repeated elements and novel gene families across ecological guilds.</title>
        <authorList>
            <consortium name="Lawrence Berkeley National Laboratory"/>
            <person name="Harder C.B."/>
            <person name="Miyauchi S."/>
            <person name="Viragh M."/>
            <person name="Kuo A."/>
            <person name="Thoen E."/>
            <person name="Andreopoulos B."/>
            <person name="Lu D."/>
            <person name="Skrede I."/>
            <person name="Drula E."/>
            <person name="Henrissat B."/>
            <person name="Morin E."/>
            <person name="Kohler A."/>
            <person name="Barry K."/>
            <person name="LaButti K."/>
            <person name="Morin E."/>
            <person name="Salamov A."/>
            <person name="Lipzen A."/>
            <person name="Mereny Z."/>
            <person name="Hegedus B."/>
            <person name="Baldrian P."/>
            <person name="Stursova M."/>
            <person name="Weitz H."/>
            <person name="Taylor A."/>
            <person name="Grigoriev I.V."/>
            <person name="Nagy L.G."/>
            <person name="Martin F."/>
            <person name="Kauserud H."/>
        </authorList>
    </citation>
    <scope>NUCLEOTIDE SEQUENCE</scope>
    <source>
        <strain evidence="1">CBHHK182m</strain>
    </source>
</reference>
<accession>A0AAD7N158</accession>
<dbReference type="PANTHER" id="PTHR42052">
    <property type="entry name" value="ABM DOMAIN-CONTAINING PROTEIN"/>
    <property type="match status" value="1"/>
</dbReference>
<dbReference type="Gene3D" id="3.30.70.100">
    <property type="match status" value="1"/>
</dbReference>
<dbReference type="PANTHER" id="PTHR42052:SF1">
    <property type="entry name" value="ABM DOMAIN-CONTAINING PROTEIN"/>
    <property type="match status" value="1"/>
</dbReference>
<proteinExistence type="predicted"/>
<gene>
    <name evidence="1" type="ORF">B0H16DRAFT_1565926</name>
</gene>
<dbReference type="AlphaFoldDB" id="A0AAD7N158"/>
<dbReference type="Proteomes" id="UP001215598">
    <property type="component" value="Unassembled WGS sequence"/>
</dbReference>
<dbReference type="EMBL" id="JARKIB010000100">
    <property type="protein sequence ID" value="KAJ7741093.1"/>
    <property type="molecule type" value="Genomic_DNA"/>
</dbReference>
<dbReference type="InterPro" id="IPR011008">
    <property type="entry name" value="Dimeric_a/b-barrel"/>
</dbReference>
<keyword evidence="2" id="KW-1185">Reference proteome</keyword>